<evidence type="ECO:0000313" key="1">
    <source>
        <dbReference type="EMBL" id="CUS98403.1"/>
    </source>
</evidence>
<dbReference type="AlphaFoldDB" id="A0A656CYE7"/>
<dbReference type="RefSeq" id="WP_072149908.1">
    <property type="nucleotide sequence ID" value="NZ_CZVH01000027.1"/>
</dbReference>
<dbReference type="OrthoDB" id="9783161at2"/>
<keyword evidence="2" id="KW-1185">Reference proteome</keyword>
<dbReference type="Proteomes" id="UP000243065">
    <property type="component" value="Unassembled WGS sequence"/>
</dbReference>
<dbReference type="EMBL" id="CZVU01000012">
    <property type="protein sequence ID" value="CUS98403.1"/>
    <property type="molecule type" value="Genomic_DNA"/>
</dbReference>
<protein>
    <submittedName>
        <fullName evidence="1">1,4-dihydroxy-2-naphthoate octaprenyltransferase</fullName>
    </submittedName>
</protein>
<accession>A0A656CYE7</accession>
<gene>
    <name evidence="1" type="ORF">JGI24_00440</name>
</gene>
<keyword evidence="1" id="KW-0808">Transferase</keyword>
<dbReference type="GO" id="GO:0016740">
    <property type="term" value="F:transferase activity"/>
    <property type="evidence" value="ECO:0007669"/>
    <property type="project" value="UniProtKB-KW"/>
</dbReference>
<name>A0A656CYE7_KRYT1</name>
<reference evidence="1 2" key="1">
    <citation type="submission" date="2015-11" db="EMBL/GenBank/DDBJ databases">
        <authorList>
            <person name="Varghese N."/>
        </authorList>
    </citation>
    <scope>NUCLEOTIDE SEQUENCE [LARGE SCALE GENOMIC DNA]</scope>
    <source>
        <strain evidence="1 2">JGI-24</strain>
    </source>
</reference>
<organism evidence="1 2">
    <name type="scientific">Kryptobacter tengchongensis</name>
    <dbReference type="NCBI Taxonomy" id="1643429"/>
    <lineage>
        <taxon>Bacteria</taxon>
        <taxon>Pseudomonadati</taxon>
        <taxon>Candidatus Kryptoniota</taxon>
        <taxon>Candidatus Kryptobacter</taxon>
    </lineage>
</organism>
<proteinExistence type="predicted"/>
<evidence type="ECO:0000313" key="2">
    <source>
        <dbReference type="Proteomes" id="UP000243065"/>
    </source>
</evidence>
<sequence length="297" mass="33405">MKAFFYSFKSIVFHLRFNISIALLPVFLWGYALTEADISRNFINGIIILHLLIYPASNGIYSYFDERKGVIYGFKGVKPASVFTLVASIILLLVGIYWASKVNISYFSIVLAFAILFFLFSFPSTGIKKRPFYAISFLGLTYGLLGFLAGWVCAFDLKGLLNPFHLGGAVSSAGFVAGFYTLSLVYRISEDSIPTGGLFVEKLGLVGVFRFVKIILPISGLIATIVIAGKFTLYELIGIIIYFLIGFLVVERFEKNFHLQKEFQNYRTIMNINLTNSIILSSYLFFRILAVNYLLID</sequence>